<accession>A0A314YW93</accession>
<protein>
    <recommendedName>
        <fullName evidence="4">Disease resistance N-terminal domain-containing protein</fullName>
    </recommendedName>
</protein>
<dbReference type="InterPro" id="IPR038005">
    <property type="entry name" value="RX-like_CC"/>
</dbReference>
<evidence type="ECO:0000313" key="6">
    <source>
        <dbReference type="Proteomes" id="UP000250321"/>
    </source>
</evidence>
<gene>
    <name evidence="5" type="ORF">Pyn_24456</name>
</gene>
<keyword evidence="2" id="KW-0547">Nucleotide-binding</keyword>
<organism evidence="5 6">
    <name type="scientific">Prunus yedoensis var. nudiflora</name>
    <dbReference type="NCBI Taxonomy" id="2094558"/>
    <lineage>
        <taxon>Eukaryota</taxon>
        <taxon>Viridiplantae</taxon>
        <taxon>Streptophyta</taxon>
        <taxon>Embryophyta</taxon>
        <taxon>Tracheophyta</taxon>
        <taxon>Spermatophyta</taxon>
        <taxon>Magnoliopsida</taxon>
        <taxon>eudicotyledons</taxon>
        <taxon>Gunneridae</taxon>
        <taxon>Pentapetalae</taxon>
        <taxon>rosids</taxon>
        <taxon>fabids</taxon>
        <taxon>Rosales</taxon>
        <taxon>Rosaceae</taxon>
        <taxon>Amygdaloideae</taxon>
        <taxon>Amygdaleae</taxon>
        <taxon>Prunus</taxon>
    </lineage>
</organism>
<dbReference type="Proteomes" id="UP000250321">
    <property type="component" value="Unassembled WGS sequence"/>
</dbReference>
<reference evidence="5 6" key="1">
    <citation type="submission" date="2018-02" db="EMBL/GenBank/DDBJ databases">
        <title>Draft genome of wild Prunus yedoensis var. nudiflora.</title>
        <authorList>
            <person name="Baek S."/>
            <person name="Kim J.-H."/>
            <person name="Choi K."/>
            <person name="Kim G.-B."/>
            <person name="Cho A."/>
            <person name="Jang H."/>
            <person name="Shin C.-H."/>
            <person name="Yu H.-J."/>
            <person name="Mun J.-H."/>
        </authorList>
    </citation>
    <scope>NUCLEOTIDE SEQUENCE [LARGE SCALE GENOMIC DNA]</scope>
    <source>
        <strain evidence="6">cv. Jeju island</strain>
        <tissue evidence="5">Leaf</tissue>
    </source>
</reference>
<dbReference type="CDD" id="cd14798">
    <property type="entry name" value="RX-CC_like"/>
    <property type="match status" value="1"/>
</dbReference>
<dbReference type="EMBL" id="PJQY01000643">
    <property type="protein sequence ID" value="PQQ09108.1"/>
    <property type="molecule type" value="Genomic_DNA"/>
</dbReference>
<proteinExistence type="predicted"/>
<feature type="domain" description="Disease resistance N-terminal" evidence="4">
    <location>
        <begin position="5"/>
        <end position="64"/>
    </location>
</feature>
<dbReference type="AlphaFoldDB" id="A0A314YW93"/>
<evidence type="ECO:0000256" key="3">
    <source>
        <dbReference type="ARBA" id="ARBA00022821"/>
    </source>
</evidence>
<sequence length="65" mass="7182">MAEGVVSILLQGLSNPIIQELKFLGGVGDQVENAQTQLQIMQGYLKDADVRQERNEAIRIWVASV</sequence>
<name>A0A314YW93_PRUYE</name>
<dbReference type="Gene3D" id="1.20.5.4130">
    <property type="match status" value="1"/>
</dbReference>
<keyword evidence="1" id="KW-0677">Repeat</keyword>
<keyword evidence="3" id="KW-0611">Plant defense</keyword>
<dbReference type="GO" id="GO:0006952">
    <property type="term" value="P:defense response"/>
    <property type="evidence" value="ECO:0007669"/>
    <property type="project" value="UniProtKB-KW"/>
</dbReference>
<comment type="caution">
    <text evidence="5">The sequence shown here is derived from an EMBL/GenBank/DDBJ whole genome shotgun (WGS) entry which is preliminary data.</text>
</comment>
<dbReference type="OrthoDB" id="991853at2759"/>
<dbReference type="STRING" id="2094558.A0A314YW93"/>
<evidence type="ECO:0000256" key="2">
    <source>
        <dbReference type="ARBA" id="ARBA00022741"/>
    </source>
</evidence>
<evidence type="ECO:0000256" key="1">
    <source>
        <dbReference type="ARBA" id="ARBA00022737"/>
    </source>
</evidence>
<dbReference type="GO" id="GO:0000166">
    <property type="term" value="F:nucleotide binding"/>
    <property type="evidence" value="ECO:0007669"/>
    <property type="project" value="UniProtKB-KW"/>
</dbReference>
<evidence type="ECO:0000313" key="5">
    <source>
        <dbReference type="EMBL" id="PQQ09108.1"/>
    </source>
</evidence>
<keyword evidence="6" id="KW-1185">Reference proteome</keyword>
<dbReference type="Pfam" id="PF18052">
    <property type="entry name" value="Rx_N"/>
    <property type="match status" value="1"/>
</dbReference>
<dbReference type="InterPro" id="IPR041118">
    <property type="entry name" value="Rx_N"/>
</dbReference>
<evidence type="ECO:0000259" key="4">
    <source>
        <dbReference type="Pfam" id="PF18052"/>
    </source>
</evidence>